<proteinExistence type="predicted"/>
<accession>A0AA38Y9Q8</accession>
<organism evidence="1 2">
    <name type="scientific">Knufia peltigerae</name>
    <dbReference type="NCBI Taxonomy" id="1002370"/>
    <lineage>
        <taxon>Eukaryota</taxon>
        <taxon>Fungi</taxon>
        <taxon>Dikarya</taxon>
        <taxon>Ascomycota</taxon>
        <taxon>Pezizomycotina</taxon>
        <taxon>Eurotiomycetes</taxon>
        <taxon>Chaetothyriomycetidae</taxon>
        <taxon>Chaetothyriales</taxon>
        <taxon>Trichomeriaceae</taxon>
        <taxon>Knufia</taxon>
    </lineage>
</organism>
<evidence type="ECO:0000313" key="1">
    <source>
        <dbReference type="EMBL" id="KAJ9640195.1"/>
    </source>
</evidence>
<dbReference type="AlphaFoldDB" id="A0AA38Y9Q8"/>
<dbReference type="EMBL" id="JAPDRN010000015">
    <property type="protein sequence ID" value="KAJ9640195.1"/>
    <property type="molecule type" value="Genomic_DNA"/>
</dbReference>
<evidence type="ECO:0000313" key="2">
    <source>
        <dbReference type="Proteomes" id="UP001172681"/>
    </source>
</evidence>
<gene>
    <name evidence="1" type="ORF">H2204_003420</name>
</gene>
<keyword evidence="2" id="KW-1185">Reference proteome</keyword>
<sequence>MSYLHRLRSKRGSDDGVMLAVDVADLQSAVDLATEAIDAYPGEGVTLCMYEDQLVLCLNHAYHASSANSDKLPLAIHYAENAVSRADEDDSVRGKVLRKGIY</sequence>
<name>A0AA38Y9Q8_9EURO</name>
<comment type="caution">
    <text evidence="1">The sequence shown here is derived from an EMBL/GenBank/DDBJ whole genome shotgun (WGS) entry which is preliminary data.</text>
</comment>
<protein>
    <submittedName>
        <fullName evidence="1">Uncharacterized protein</fullName>
    </submittedName>
</protein>
<dbReference type="Proteomes" id="UP001172681">
    <property type="component" value="Unassembled WGS sequence"/>
</dbReference>
<reference evidence="1" key="1">
    <citation type="submission" date="2022-10" db="EMBL/GenBank/DDBJ databases">
        <title>Culturing micro-colonial fungi from biological soil crusts in the Mojave desert and describing Neophaeococcomyces mojavensis, and introducing the new genera and species Taxawa tesnikishii.</title>
        <authorList>
            <person name="Kurbessoian T."/>
            <person name="Stajich J.E."/>
        </authorList>
    </citation>
    <scope>NUCLEOTIDE SEQUENCE</scope>
    <source>
        <strain evidence="1">TK_35</strain>
    </source>
</reference>